<keyword evidence="1 2" id="KW-0443">Lipid metabolism</keyword>
<gene>
    <name evidence="4" type="ORF">SAMN04488526_2891</name>
</gene>
<evidence type="ECO:0000313" key="5">
    <source>
        <dbReference type="Proteomes" id="UP000199283"/>
    </source>
</evidence>
<dbReference type="EMBL" id="FNZQ01000006">
    <property type="protein sequence ID" value="SEL53704.1"/>
    <property type="molecule type" value="Genomic_DNA"/>
</dbReference>
<dbReference type="Pfam" id="PF01734">
    <property type="entry name" value="Patatin"/>
    <property type="match status" value="1"/>
</dbReference>
<proteinExistence type="predicted"/>
<protein>
    <submittedName>
        <fullName evidence="4">Patatin-like phospholipase</fullName>
    </submittedName>
</protein>
<feature type="short sequence motif" description="DGA/G" evidence="2">
    <location>
        <begin position="201"/>
        <end position="203"/>
    </location>
</feature>
<keyword evidence="5" id="KW-1185">Reference proteome</keyword>
<evidence type="ECO:0000259" key="3">
    <source>
        <dbReference type="PROSITE" id="PS51635"/>
    </source>
</evidence>
<dbReference type="RefSeq" id="WP_092763952.1">
    <property type="nucleotide sequence ID" value="NZ_FNZQ01000006.1"/>
</dbReference>
<feature type="active site" description="Nucleophile" evidence="2">
    <location>
        <position position="43"/>
    </location>
</feature>
<dbReference type="GO" id="GO:0016787">
    <property type="term" value="F:hydrolase activity"/>
    <property type="evidence" value="ECO:0007669"/>
    <property type="project" value="UniProtKB-UniRule"/>
</dbReference>
<accession>A0A1H7R1B6</accession>
<feature type="active site" description="Proton acceptor" evidence="2">
    <location>
        <position position="201"/>
    </location>
</feature>
<sequence length="279" mass="30453">MARLPYDQLVFSGGGLRCFWHGGFLAALEEVHDLAPVRVTGSSGGALSAAAWIAGVEQELFDRFKRAIAEQDDNVTLRAMGDDHGRSPHQRIYARIITDVIDADAMARIADGMAFQINLSTPGVSVAPTLRALIGGTLYHAEQAVAATPRPRLASITGMKQRLVDARAAARDGTLPELIRMAATVPPAFRADRWKGEVVFDGGMVNKAPLPDPDDGQTLILLTKRFRILPDDDGGRITYVQPSQDVLSGDKLNFTDPELLVKAWKQGEEDGRRWRNKIT</sequence>
<dbReference type="InterPro" id="IPR016035">
    <property type="entry name" value="Acyl_Trfase/lysoPLipase"/>
</dbReference>
<evidence type="ECO:0000256" key="1">
    <source>
        <dbReference type="ARBA" id="ARBA00023098"/>
    </source>
</evidence>
<feature type="short sequence motif" description="GXSXG" evidence="2">
    <location>
        <begin position="41"/>
        <end position="45"/>
    </location>
</feature>
<reference evidence="4 5" key="1">
    <citation type="submission" date="2016-10" db="EMBL/GenBank/DDBJ databases">
        <authorList>
            <person name="de Groot N.N."/>
        </authorList>
    </citation>
    <scope>NUCLEOTIDE SEQUENCE [LARGE SCALE GENOMIC DNA]</scope>
    <source>
        <strain evidence="4 5">DSM 14858</strain>
    </source>
</reference>
<name>A0A1H7R1B6_9RHOB</name>
<comment type="caution">
    <text evidence="2">Lacks conserved residue(s) required for the propagation of feature annotation.</text>
</comment>
<dbReference type="InterPro" id="IPR002641">
    <property type="entry name" value="PNPLA_dom"/>
</dbReference>
<evidence type="ECO:0000256" key="2">
    <source>
        <dbReference type="PROSITE-ProRule" id="PRU01161"/>
    </source>
</evidence>
<dbReference type="Gene3D" id="3.40.1090.10">
    <property type="entry name" value="Cytosolic phospholipase A2 catalytic domain"/>
    <property type="match status" value="1"/>
</dbReference>
<feature type="domain" description="PNPLA" evidence="3">
    <location>
        <begin position="9"/>
        <end position="214"/>
    </location>
</feature>
<keyword evidence="2" id="KW-0442">Lipid degradation</keyword>
<evidence type="ECO:0000313" key="4">
    <source>
        <dbReference type="EMBL" id="SEL53704.1"/>
    </source>
</evidence>
<dbReference type="SUPFAM" id="SSF52151">
    <property type="entry name" value="FabD/lysophospholipase-like"/>
    <property type="match status" value="1"/>
</dbReference>
<dbReference type="STRING" id="188906.SAMN04488526_2891"/>
<dbReference type="PROSITE" id="PS51635">
    <property type="entry name" value="PNPLA"/>
    <property type="match status" value="1"/>
</dbReference>
<dbReference type="AlphaFoldDB" id="A0A1H7R1B6"/>
<dbReference type="GO" id="GO:0016042">
    <property type="term" value="P:lipid catabolic process"/>
    <property type="evidence" value="ECO:0007669"/>
    <property type="project" value="UniProtKB-UniRule"/>
</dbReference>
<dbReference type="Proteomes" id="UP000199283">
    <property type="component" value="Unassembled WGS sequence"/>
</dbReference>
<organism evidence="4 5">
    <name type="scientific">Jannaschia helgolandensis</name>
    <dbReference type="NCBI Taxonomy" id="188906"/>
    <lineage>
        <taxon>Bacteria</taxon>
        <taxon>Pseudomonadati</taxon>
        <taxon>Pseudomonadota</taxon>
        <taxon>Alphaproteobacteria</taxon>
        <taxon>Rhodobacterales</taxon>
        <taxon>Roseobacteraceae</taxon>
        <taxon>Jannaschia</taxon>
    </lineage>
</organism>
<keyword evidence="2" id="KW-0378">Hydrolase</keyword>
<dbReference type="OrthoDB" id="7401351at2"/>